<dbReference type="Proteomes" id="UP001375743">
    <property type="component" value="Unassembled WGS sequence"/>
</dbReference>
<name>A0ABU8XRN1_9PROT</name>
<protein>
    <submittedName>
        <fullName evidence="1">Uncharacterized protein</fullName>
    </submittedName>
</protein>
<organism evidence="1 2">
    <name type="scientific">Benzoatithermus flavus</name>
    <dbReference type="NCBI Taxonomy" id="3108223"/>
    <lineage>
        <taxon>Bacteria</taxon>
        <taxon>Pseudomonadati</taxon>
        <taxon>Pseudomonadota</taxon>
        <taxon>Alphaproteobacteria</taxon>
        <taxon>Geminicoccales</taxon>
        <taxon>Geminicoccaceae</taxon>
        <taxon>Benzoatithermus</taxon>
    </lineage>
</organism>
<proteinExistence type="predicted"/>
<dbReference type="RefSeq" id="WP_418158501.1">
    <property type="nucleotide sequence ID" value="NZ_JBBLZC010000004.1"/>
</dbReference>
<keyword evidence="2" id="KW-1185">Reference proteome</keyword>
<accession>A0ABU8XRN1</accession>
<reference evidence="1 2" key="1">
    <citation type="submission" date="2024-01" db="EMBL/GenBank/DDBJ databases">
        <title>Multi-omics insights into the function and evolution of sodium benzoate biodegradation pathways in Benzoatithermus flavus gen. nov., sp. nov. from hot spring.</title>
        <authorList>
            <person name="Hu C.-J."/>
            <person name="Li W.-J."/>
        </authorList>
    </citation>
    <scope>NUCLEOTIDE SEQUENCE [LARGE SCALE GENOMIC DNA]</scope>
    <source>
        <strain evidence="1 2">SYSU G07066</strain>
    </source>
</reference>
<evidence type="ECO:0000313" key="1">
    <source>
        <dbReference type="EMBL" id="MEK0082652.1"/>
    </source>
</evidence>
<sequence>MAEAGADRGVVAAPLVAGMLVERRGDPAGYGARERRTRVAVSEADRAEAVSIAGSGTSRHGRAIAA</sequence>
<dbReference type="EMBL" id="JBBLZC010000004">
    <property type="protein sequence ID" value="MEK0082652.1"/>
    <property type="molecule type" value="Genomic_DNA"/>
</dbReference>
<gene>
    <name evidence="1" type="ORF">U1T56_05790</name>
</gene>
<comment type="caution">
    <text evidence="1">The sequence shown here is derived from an EMBL/GenBank/DDBJ whole genome shotgun (WGS) entry which is preliminary data.</text>
</comment>
<evidence type="ECO:0000313" key="2">
    <source>
        <dbReference type="Proteomes" id="UP001375743"/>
    </source>
</evidence>